<reference evidence="2 3" key="1">
    <citation type="journal article" date="2003" name="Proc. Natl. Acad. Sci. U.S.A.">
        <title>The complete genome sequence of the carcinogenic bacterium Helicobacter hepaticus.</title>
        <authorList>
            <person name="Suerbaum S."/>
            <person name="Josenhans C."/>
            <person name="Sterzenbach T."/>
            <person name="Drescher B."/>
            <person name="Brandt P."/>
            <person name="Bell M."/>
            <person name="Droege M."/>
            <person name="Fartmann B."/>
            <person name="Fischer H.-P."/>
            <person name="Ge Z."/>
            <person name="Hoerster A."/>
            <person name="Holland R."/>
            <person name="Klein K."/>
            <person name="Koenig J."/>
            <person name="Macko L."/>
            <person name="Mendz G.L."/>
            <person name="Nyakatura G."/>
            <person name="Schauer D.B."/>
            <person name="Shen Z."/>
            <person name="Weber J."/>
            <person name="Frosch M."/>
            <person name="Fox J.G."/>
        </authorList>
    </citation>
    <scope>NUCLEOTIDE SEQUENCE [LARGE SCALE GENOMIC DNA]</scope>
    <source>
        <strain evidence="3">ATCC 51449 / 3B1</strain>
    </source>
</reference>
<proteinExistence type="predicted"/>
<keyword evidence="3" id="KW-1185">Reference proteome</keyword>
<dbReference type="EMBL" id="AE017125">
    <property type="protein sequence ID" value="AAP76665.1"/>
    <property type="molecule type" value="Genomic_DNA"/>
</dbReference>
<name>Q7VK24_HELHP</name>
<dbReference type="AlphaFoldDB" id="Q7VK24"/>
<dbReference type="InterPro" id="IPR014869">
    <property type="entry name" value="GT-D"/>
</dbReference>
<accession>Q7VK24</accession>
<evidence type="ECO:0000313" key="3">
    <source>
        <dbReference type="Proteomes" id="UP000002495"/>
    </source>
</evidence>
<gene>
    <name evidence="2" type="ordered locus">HH_0068</name>
</gene>
<evidence type="ECO:0000313" key="2">
    <source>
        <dbReference type="EMBL" id="AAP76665.1"/>
    </source>
</evidence>
<evidence type="ECO:0000259" key="1">
    <source>
        <dbReference type="Pfam" id="PF08759"/>
    </source>
</evidence>
<dbReference type="Proteomes" id="UP000002495">
    <property type="component" value="Chromosome"/>
</dbReference>
<dbReference type="OrthoDB" id="796510at2"/>
<dbReference type="STRING" id="235279.HH_0068"/>
<dbReference type="RefSeq" id="WP_011114911.1">
    <property type="nucleotide sequence ID" value="NC_004917.1"/>
</dbReference>
<dbReference type="KEGG" id="hhe:HH_0068"/>
<dbReference type="eggNOG" id="COG1442">
    <property type="taxonomic scope" value="Bacteria"/>
</dbReference>
<organism evidence="2 3">
    <name type="scientific">Helicobacter hepaticus (strain ATCC 51449 / 3B1)</name>
    <dbReference type="NCBI Taxonomy" id="235279"/>
    <lineage>
        <taxon>Bacteria</taxon>
        <taxon>Pseudomonadati</taxon>
        <taxon>Campylobacterota</taxon>
        <taxon>Epsilonproteobacteria</taxon>
        <taxon>Campylobacterales</taxon>
        <taxon>Helicobacteraceae</taxon>
        <taxon>Helicobacter</taxon>
    </lineage>
</organism>
<sequence>MKYSLKTFVRNIRYLARYNLKEMDNKLSSLLTFTPTPTYFLHFADMLRDEIKNDFDKITPPIVKDSFETLEILLQSQKSFIRFGDGEYDIMEGKSIPFQEYDKYLAQTLQEAITSQDENLLIGLGYAYFHLPCNNRVPEFKYTWLTDNYHTIKKYLVPHKEYGATEMSQVYAGYKDYDFERHYALLKQLFVDKKIVVICGDKVLANVQYSIFEGVKEISYIYGATKHAYKGIAALKEQILHFSKDYVLIFALGPAGKALGYEMFKLGYRVLDIGHSIKDYDAYKRNVKMDLQGVAQFFAPDE</sequence>
<dbReference type="Pfam" id="PF08759">
    <property type="entry name" value="GT-D"/>
    <property type="match status" value="1"/>
</dbReference>
<feature type="domain" description="Glycosyltransferase GT-D fold" evidence="1">
    <location>
        <begin position="80"/>
        <end position="292"/>
    </location>
</feature>
<dbReference type="HOGENOM" id="CLU_057485_0_0_7"/>
<protein>
    <recommendedName>
        <fullName evidence="1">Glycosyltransferase GT-D fold domain-containing protein</fullName>
    </recommendedName>
</protein>